<keyword evidence="2" id="KW-1185">Reference proteome</keyword>
<name>A0A1S8YGV9_9GAMM</name>
<reference evidence="1 2" key="1">
    <citation type="submission" date="2016-12" db="EMBL/GenBank/DDBJ databases">
        <title>Izhakiella australiana sp. nov. of genus Izhakiella isolated from Australian desert.</title>
        <authorList>
            <person name="Ji M."/>
        </authorList>
    </citation>
    <scope>NUCLEOTIDE SEQUENCE [LARGE SCALE GENOMIC DNA]</scope>
    <source>
        <strain evidence="1 2">D4N98</strain>
    </source>
</reference>
<sequence length="65" mass="7338">MNFFANDMTIICGQIEILSFYHGILLIYCWPAALIRQFQALLASILKPVCSKIITGSAMKLFSMH</sequence>
<dbReference type="Proteomes" id="UP000190667">
    <property type="component" value="Unassembled WGS sequence"/>
</dbReference>
<proteinExistence type="predicted"/>
<gene>
    <name evidence="1" type="ORF">BTJ39_19345</name>
</gene>
<dbReference type="AlphaFoldDB" id="A0A1S8YGV9"/>
<evidence type="ECO:0000313" key="2">
    <source>
        <dbReference type="Proteomes" id="UP000190667"/>
    </source>
</evidence>
<accession>A0A1S8YGV9</accession>
<organism evidence="1 2">
    <name type="scientific">Izhakiella australiensis</name>
    <dbReference type="NCBI Taxonomy" id="1926881"/>
    <lineage>
        <taxon>Bacteria</taxon>
        <taxon>Pseudomonadati</taxon>
        <taxon>Pseudomonadota</taxon>
        <taxon>Gammaproteobacteria</taxon>
        <taxon>Enterobacterales</taxon>
        <taxon>Erwiniaceae</taxon>
        <taxon>Izhakiella</taxon>
    </lineage>
</organism>
<evidence type="ECO:0000313" key="1">
    <source>
        <dbReference type="EMBL" id="OON37973.1"/>
    </source>
</evidence>
<dbReference type="EMBL" id="MRUL01000018">
    <property type="protein sequence ID" value="OON37973.1"/>
    <property type="molecule type" value="Genomic_DNA"/>
</dbReference>
<dbReference type="STRING" id="1926881.BTJ39_19345"/>
<protein>
    <submittedName>
        <fullName evidence="1">Uncharacterized protein</fullName>
    </submittedName>
</protein>
<comment type="caution">
    <text evidence="1">The sequence shown here is derived from an EMBL/GenBank/DDBJ whole genome shotgun (WGS) entry which is preliminary data.</text>
</comment>